<dbReference type="EMBL" id="JAYDYQ010002685">
    <property type="protein sequence ID" value="KAK4481399.1"/>
    <property type="molecule type" value="Genomic_DNA"/>
</dbReference>
<accession>A0ABR0CWF1</accession>
<reference evidence="3 4" key="1">
    <citation type="journal article" date="2023" name="bioRxiv">
        <title>Genome report: Whole genome sequence and annotation of Penstemon davidsonii.</title>
        <authorList>
            <person name="Ostevik K.L."/>
            <person name="Alabady M."/>
            <person name="Zhang M."/>
            <person name="Rausher M.D."/>
        </authorList>
    </citation>
    <scope>NUCLEOTIDE SEQUENCE [LARGE SCALE GENOMIC DNA]</scope>
    <source>
        <strain evidence="3">DNT005</strain>
        <tissue evidence="3">Whole leaf</tissue>
    </source>
</reference>
<gene>
    <name evidence="3" type="ORF">RD792_012289</name>
</gene>
<comment type="caution">
    <text evidence="3">The sequence shown here is derived from an EMBL/GenBank/DDBJ whole genome shotgun (WGS) entry which is preliminary data.</text>
</comment>
<dbReference type="Proteomes" id="UP001291926">
    <property type="component" value="Unassembled WGS sequence"/>
</dbReference>
<feature type="chain" id="PRO_5045397147" evidence="2">
    <location>
        <begin position="22"/>
        <end position="643"/>
    </location>
</feature>
<protein>
    <submittedName>
        <fullName evidence="3">Uncharacterized protein</fullName>
    </submittedName>
</protein>
<dbReference type="InterPro" id="IPR001087">
    <property type="entry name" value="GDSL"/>
</dbReference>
<dbReference type="SUPFAM" id="SSF52266">
    <property type="entry name" value="SGNH hydrolase"/>
    <property type="match status" value="1"/>
</dbReference>
<evidence type="ECO:0000313" key="3">
    <source>
        <dbReference type="EMBL" id="KAK4481399.1"/>
    </source>
</evidence>
<keyword evidence="2" id="KW-0732">Signal</keyword>
<dbReference type="InterPro" id="IPR008265">
    <property type="entry name" value="Lipase_GDSL_AS"/>
</dbReference>
<keyword evidence="4" id="KW-1185">Reference proteome</keyword>
<dbReference type="CDD" id="cd01837">
    <property type="entry name" value="SGNH_plant_lipase_like"/>
    <property type="match status" value="2"/>
</dbReference>
<dbReference type="InterPro" id="IPR050592">
    <property type="entry name" value="GDSL_lipolytic_enzyme"/>
</dbReference>
<comment type="similarity">
    <text evidence="1">Belongs to the 'GDSL' lipolytic enzyme family.</text>
</comment>
<sequence>MQCLCFFLTVFLSLLCCIAEAVINLPKNSTIPAVIVFGDSIVDTGNNNNMKTIFKVNYPPYGQDFMGGKPTGRFSDGKVPSDLIAEELGIKALVPAYFDPALQAQDLLTGVNFASGGAGYDPLTSDLASVLSLSDQLEMFKDYITKLKQIAGEERTSSILSKSIFLLVTGSNDIINTYFGTPLRKSNYDISSYTDLLVSYGFSFLQDLYKLGARRIAVFGLPPLGCLPSQRTLKGGAERECVEIYNQVADLFNKKLSIELNSINSQFPDARVKYIDIYNLPLDIIHNPQKYGFRISNKGCCGTGTIEVAFLCKYTCSDASDAEAALQGRETAMQFLKLKLLPFYTWFSFSLPFLSCIAEADPKNITFPAIFFFGDSLVDTGNNNYISTIANANYPPYGKDFTGGKPTGRFSNGKVPSDLFVEELGIKPLLPPYLDPTLKAEDLITGVNFASGGAGYDPMTSHIVSALSLTKQLELFKDYITKLKKIAGEERTSTILRECLIIIVLGSNDITNTYYGGTLRRSHYDIYSYADLLVSYSSGFVQDLYRLGARRIGVFGLAPLGCLPSQRTLKGGAERECVELYNQAAQLFNDKLSAELISVNNRFPDARMIYMDIYDYPFDLFSNPNKYGKDSELQIKDAVDQGQ</sequence>
<organism evidence="3 4">
    <name type="scientific">Penstemon davidsonii</name>
    <dbReference type="NCBI Taxonomy" id="160366"/>
    <lineage>
        <taxon>Eukaryota</taxon>
        <taxon>Viridiplantae</taxon>
        <taxon>Streptophyta</taxon>
        <taxon>Embryophyta</taxon>
        <taxon>Tracheophyta</taxon>
        <taxon>Spermatophyta</taxon>
        <taxon>Magnoliopsida</taxon>
        <taxon>eudicotyledons</taxon>
        <taxon>Gunneridae</taxon>
        <taxon>Pentapetalae</taxon>
        <taxon>asterids</taxon>
        <taxon>lamiids</taxon>
        <taxon>Lamiales</taxon>
        <taxon>Plantaginaceae</taxon>
        <taxon>Cheloneae</taxon>
        <taxon>Penstemon</taxon>
    </lineage>
</organism>
<evidence type="ECO:0000256" key="2">
    <source>
        <dbReference type="SAM" id="SignalP"/>
    </source>
</evidence>
<dbReference type="Gene3D" id="3.40.50.1110">
    <property type="entry name" value="SGNH hydrolase"/>
    <property type="match status" value="2"/>
</dbReference>
<dbReference type="PANTHER" id="PTHR45642">
    <property type="entry name" value="GDSL ESTERASE/LIPASE EXL3"/>
    <property type="match status" value="1"/>
</dbReference>
<dbReference type="Pfam" id="PF00657">
    <property type="entry name" value="Lipase_GDSL"/>
    <property type="match status" value="2"/>
</dbReference>
<dbReference type="InterPro" id="IPR036514">
    <property type="entry name" value="SGNH_hydro_sf"/>
</dbReference>
<feature type="signal peptide" evidence="2">
    <location>
        <begin position="1"/>
        <end position="21"/>
    </location>
</feature>
<name>A0ABR0CWF1_9LAMI</name>
<dbReference type="PANTHER" id="PTHR45642:SF138">
    <property type="entry name" value="GDSL ESTERASE_LIPASE EXL3-LIKE"/>
    <property type="match status" value="1"/>
</dbReference>
<evidence type="ECO:0000256" key="1">
    <source>
        <dbReference type="ARBA" id="ARBA00008668"/>
    </source>
</evidence>
<evidence type="ECO:0000313" key="4">
    <source>
        <dbReference type="Proteomes" id="UP001291926"/>
    </source>
</evidence>
<proteinExistence type="inferred from homology"/>
<dbReference type="PROSITE" id="PS01098">
    <property type="entry name" value="LIPASE_GDSL_SER"/>
    <property type="match status" value="2"/>
</dbReference>
<dbReference type="InterPro" id="IPR035669">
    <property type="entry name" value="SGNH_plant_lipase-like"/>
</dbReference>